<protein>
    <submittedName>
        <fullName evidence="2">Uncharacterized protein</fullName>
    </submittedName>
</protein>
<reference evidence="1" key="1">
    <citation type="submission" date="2025-05" db="UniProtKB">
        <authorList>
            <consortium name="RefSeq"/>
        </authorList>
    </citation>
    <scope>NUCLEOTIDE SEQUENCE [LARGE SCALE GENOMIC DNA]</scope>
    <source>
        <strain evidence="1">14028-0561.14</strain>
    </source>
</reference>
<name>A0A6P4HLN6_DROKI</name>
<proteinExistence type="predicted"/>
<dbReference type="GeneID" id="108070503"/>
<dbReference type="SMART" id="SM00697">
    <property type="entry name" value="DM8"/>
    <property type="match status" value="1"/>
</dbReference>
<dbReference type="RefSeq" id="XP_017016485.1">
    <property type="nucleotide sequence ID" value="XM_017160996.1"/>
</dbReference>
<dbReference type="Proteomes" id="UP001652661">
    <property type="component" value="Chromosome 2L"/>
</dbReference>
<evidence type="ECO:0000313" key="1">
    <source>
        <dbReference type="Proteomes" id="UP001652661"/>
    </source>
</evidence>
<dbReference type="AlphaFoldDB" id="A0A6P4HLN6"/>
<accession>A0A6P4HLN6</accession>
<organism evidence="1 2">
    <name type="scientific">Drosophila kikkawai</name>
    <name type="common">Fruit fly</name>
    <dbReference type="NCBI Taxonomy" id="30033"/>
    <lineage>
        <taxon>Eukaryota</taxon>
        <taxon>Metazoa</taxon>
        <taxon>Ecdysozoa</taxon>
        <taxon>Arthropoda</taxon>
        <taxon>Hexapoda</taxon>
        <taxon>Insecta</taxon>
        <taxon>Pterygota</taxon>
        <taxon>Neoptera</taxon>
        <taxon>Endopterygota</taxon>
        <taxon>Diptera</taxon>
        <taxon>Brachycera</taxon>
        <taxon>Muscomorpha</taxon>
        <taxon>Ephydroidea</taxon>
        <taxon>Drosophilidae</taxon>
        <taxon>Drosophila</taxon>
        <taxon>Sophophora</taxon>
    </lineage>
</organism>
<reference evidence="2" key="2">
    <citation type="submission" date="2025-08" db="UniProtKB">
        <authorList>
            <consortium name="RefSeq"/>
        </authorList>
    </citation>
    <scope>IDENTIFICATION</scope>
    <source>
        <strain evidence="2">14028-0561.14</strain>
        <tissue evidence="2">Whole fly</tissue>
    </source>
</reference>
<sequence>MRFIFMCFFLGVYVSHFSGAVVFRFTNLVCVSYNESWYIVQHCRLKAVSRSKVILNFNGTVLHSVNDIQVHVKAFKKASGFKPWLLDSKVDVCRFLKRNYDPFVKLVFSLFKDFSNFNHSCPYLGLQMVKGFYLRPELLHLPIPTGEYMLMIRWYFDKKLQFDTNVSFLFVEDLKAT</sequence>
<keyword evidence="1" id="KW-1185">Reference proteome</keyword>
<dbReference type="Pfam" id="PF06477">
    <property type="entry name" value="DUF1091"/>
    <property type="match status" value="1"/>
</dbReference>
<dbReference type="OrthoDB" id="7940892at2759"/>
<gene>
    <name evidence="2" type="primary">LOC108070503</name>
</gene>
<evidence type="ECO:0000313" key="2">
    <source>
        <dbReference type="RefSeq" id="XP_017016485.1"/>
    </source>
</evidence>
<dbReference type="PANTHER" id="PTHR20898">
    <property type="entry name" value="DAEDALUS ON 3-RELATED-RELATED"/>
    <property type="match status" value="1"/>
</dbReference>
<dbReference type="PANTHER" id="PTHR20898:SF0">
    <property type="entry name" value="DAEDALUS ON 3-RELATED"/>
    <property type="match status" value="1"/>
</dbReference>
<dbReference type="InterPro" id="IPR010512">
    <property type="entry name" value="DUF1091"/>
</dbReference>